<dbReference type="AlphaFoldDB" id="A0AAW1AIA9"/>
<dbReference type="PROSITE" id="PS50096">
    <property type="entry name" value="IQ"/>
    <property type="match status" value="1"/>
</dbReference>
<gene>
    <name evidence="2" type="ORF">QLX08_000688</name>
</gene>
<feature type="region of interest" description="Disordered" evidence="1">
    <location>
        <begin position="344"/>
        <end position="478"/>
    </location>
</feature>
<protein>
    <recommendedName>
        <fullName evidence="4">RIIa domain-containing protein</fullName>
    </recommendedName>
</protein>
<accession>A0AAW1AIA9</accession>
<evidence type="ECO:0008006" key="4">
    <source>
        <dbReference type="Google" id="ProtNLM"/>
    </source>
</evidence>
<evidence type="ECO:0000256" key="1">
    <source>
        <dbReference type="SAM" id="MobiDB-lite"/>
    </source>
</evidence>
<feature type="compositionally biased region" description="Basic and acidic residues" evidence="1">
    <location>
        <begin position="417"/>
        <end position="428"/>
    </location>
</feature>
<feature type="compositionally biased region" description="Basic and acidic residues" evidence="1">
    <location>
        <begin position="359"/>
        <end position="369"/>
    </location>
</feature>
<evidence type="ECO:0000313" key="3">
    <source>
        <dbReference type="Proteomes" id="UP001432146"/>
    </source>
</evidence>
<dbReference type="Gene3D" id="1.20.890.10">
    <property type="entry name" value="cAMP-dependent protein kinase regulatory subunit, dimerization-anchoring domain"/>
    <property type="match status" value="1"/>
</dbReference>
<reference evidence="2 3" key="1">
    <citation type="submission" date="2024-05" db="EMBL/GenBank/DDBJ databases">
        <title>The nuclear and mitochondrial genome assemblies of Tetragonisca angustula (Apidae: Meliponini), a tiny yet remarkable pollinator in the Neotropics.</title>
        <authorList>
            <person name="Ferrari R."/>
            <person name="Ricardo P.C."/>
            <person name="Dias F.C."/>
            <person name="Araujo N.S."/>
            <person name="Soares D.O."/>
            <person name="Zhou Q.-S."/>
            <person name="Zhu C.-D."/>
            <person name="Coutinho L."/>
            <person name="Airas M.C."/>
            <person name="Batista T.M."/>
        </authorList>
    </citation>
    <scope>NUCLEOTIDE SEQUENCE [LARGE SCALE GENOMIC DNA]</scope>
    <source>
        <strain evidence="2">ASF017062</strain>
        <tissue evidence="2">Abdomen</tissue>
    </source>
</reference>
<feature type="compositionally biased region" description="Acidic residues" evidence="1">
    <location>
        <begin position="465"/>
        <end position="478"/>
    </location>
</feature>
<feature type="compositionally biased region" description="Acidic residues" evidence="1">
    <location>
        <begin position="347"/>
        <end position="358"/>
    </location>
</feature>
<dbReference type="InterPro" id="IPR000048">
    <property type="entry name" value="IQ_motif_EF-hand-BS"/>
</dbReference>
<proteinExistence type="predicted"/>
<keyword evidence="3" id="KW-1185">Reference proteome</keyword>
<feature type="compositionally biased region" description="Acidic residues" evidence="1">
    <location>
        <begin position="390"/>
        <end position="407"/>
    </location>
</feature>
<feature type="compositionally biased region" description="Acidic residues" evidence="1">
    <location>
        <begin position="441"/>
        <end position="455"/>
    </location>
</feature>
<dbReference type="Pfam" id="PF00612">
    <property type="entry name" value="IQ"/>
    <property type="match status" value="1"/>
</dbReference>
<organism evidence="2 3">
    <name type="scientific">Tetragonisca angustula</name>
    <dbReference type="NCBI Taxonomy" id="166442"/>
    <lineage>
        <taxon>Eukaryota</taxon>
        <taxon>Metazoa</taxon>
        <taxon>Ecdysozoa</taxon>
        <taxon>Arthropoda</taxon>
        <taxon>Hexapoda</taxon>
        <taxon>Insecta</taxon>
        <taxon>Pterygota</taxon>
        <taxon>Neoptera</taxon>
        <taxon>Endopterygota</taxon>
        <taxon>Hymenoptera</taxon>
        <taxon>Apocrita</taxon>
        <taxon>Aculeata</taxon>
        <taxon>Apoidea</taxon>
        <taxon>Anthophila</taxon>
        <taxon>Apidae</taxon>
        <taxon>Tetragonisca</taxon>
    </lineage>
</organism>
<comment type="caution">
    <text evidence="2">The sequence shown here is derived from an EMBL/GenBank/DDBJ whole genome shotgun (WGS) entry which is preliminary data.</text>
</comment>
<dbReference type="EMBL" id="JAWNGG020000009">
    <property type="protein sequence ID" value="KAK9309681.1"/>
    <property type="molecule type" value="Genomic_DNA"/>
</dbReference>
<sequence>MNAVLQTHGAKHIYKVPEGLRELCADISREVLRSQPAELLPFIAEYVDTLLITRENTKVAVKVVNNILLESQAILSILYRAGFTLEQIAVTAPRIQRAFREYLDAVDTRPTHIYEDPTCDERSMISIRDILEATGATRAEAERAATVIQAAFRGHYERMVSREAEGKIQWQRAITNTLDILKKAGATQAEISKAARLVKFAYRGYYTRRNQKIDAPEAEKEPPKKDERILEPVEAVQAVAWMEMMYNDSGLMLEKANEAASIIQRAYKKYRANKHGYDVQQLETTKTMVTEAVLDTVHRKIFEKVISRDDIPEEYGTREEMMAASTKLQLAFKEQMRKTYLIKEGDLETDEDEEDEEDYKERAEAKKVVLTEPQPKPKYRPVEPKVLPSETEEPLTEEEMEVTETEITEPLTASPKLESEPEMDRSELVEEIEADEKVRETEEDEEREKEEDERLEETGKKDEKLEEETGTEEEQEEE</sequence>
<dbReference type="Proteomes" id="UP001432146">
    <property type="component" value="Unassembled WGS sequence"/>
</dbReference>
<dbReference type="SUPFAM" id="SSF47391">
    <property type="entry name" value="Dimerization-anchoring domain of cAMP-dependent PK regulatory subunit"/>
    <property type="match status" value="1"/>
</dbReference>
<name>A0AAW1AIA9_9HYME</name>
<evidence type="ECO:0000313" key="2">
    <source>
        <dbReference type="EMBL" id="KAK9309681.1"/>
    </source>
</evidence>